<name>A0A5E4QAA9_9NEOP</name>
<dbReference type="Proteomes" id="UP000324832">
    <property type="component" value="Unassembled WGS sequence"/>
</dbReference>
<dbReference type="AlphaFoldDB" id="A0A5E4QAA9"/>
<evidence type="ECO:0000313" key="2">
    <source>
        <dbReference type="Proteomes" id="UP000324832"/>
    </source>
</evidence>
<reference evidence="1 2" key="1">
    <citation type="submission" date="2017-07" db="EMBL/GenBank/DDBJ databases">
        <authorList>
            <person name="Talla V."/>
            <person name="Backstrom N."/>
        </authorList>
    </citation>
    <scope>NUCLEOTIDE SEQUENCE [LARGE SCALE GENOMIC DNA]</scope>
</reference>
<dbReference type="EMBL" id="FZQP02002048">
    <property type="protein sequence ID" value="VVC94593.1"/>
    <property type="molecule type" value="Genomic_DNA"/>
</dbReference>
<sequence>MESKKIKLGLSHNVAVTPETYEITERKTKERPRISDTPKSVAHVARCGLECPKQSRLVDKLKVSGIRLTVFLWISVKQKRVKSITKD</sequence>
<evidence type="ECO:0000313" key="1">
    <source>
        <dbReference type="EMBL" id="VVC94593.1"/>
    </source>
</evidence>
<proteinExistence type="predicted"/>
<accession>A0A5E4QAA9</accession>
<protein>
    <submittedName>
        <fullName evidence="1">Uncharacterized protein</fullName>
    </submittedName>
</protein>
<organism evidence="1 2">
    <name type="scientific">Leptidea sinapis</name>
    <dbReference type="NCBI Taxonomy" id="189913"/>
    <lineage>
        <taxon>Eukaryota</taxon>
        <taxon>Metazoa</taxon>
        <taxon>Ecdysozoa</taxon>
        <taxon>Arthropoda</taxon>
        <taxon>Hexapoda</taxon>
        <taxon>Insecta</taxon>
        <taxon>Pterygota</taxon>
        <taxon>Neoptera</taxon>
        <taxon>Endopterygota</taxon>
        <taxon>Lepidoptera</taxon>
        <taxon>Glossata</taxon>
        <taxon>Ditrysia</taxon>
        <taxon>Papilionoidea</taxon>
        <taxon>Pieridae</taxon>
        <taxon>Dismorphiinae</taxon>
        <taxon>Leptidea</taxon>
    </lineage>
</organism>
<keyword evidence="2" id="KW-1185">Reference proteome</keyword>
<gene>
    <name evidence="1" type="ORF">LSINAPIS_LOCUS6500</name>
</gene>